<feature type="compositionally biased region" description="Polar residues" evidence="2">
    <location>
        <begin position="166"/>
        <end position="179"/>
    </location>
</feature>
<reference evidence="3 4" key="1">
    <citation type="journal article" date="2014" name="Mol. Plant">
        <title>Chromosome Scale Genome Assembly and Transcriptome Profiling of Nannochloropsis gaditana in Nitrogen Depletion.</title>
        <authorList>
            <person name="Corteggiani Carpinelli E."/>
            <person name="Telatin A."/>
            <person name="Vitulo N."/>
            <person name="Forcato C."/>
            <person name="D'Angelo M."/>
            <person name="Schiavon R."/>
            <person name="Vezzi A."/>
            <person name="Giacometti G.M."/>
            <person name="Morosinotto T."/>
            <person name="Valle G."/>
        </authorList>
    </citation>
    <scope>NUCLEOTIDE SEQUENCE [LARGE SCALE GENOMIC DNA]</scope>
    <source>
        <strain evidence="3 4">B-31</strain>
    </source>
</reference>
<feature type="region of interest" description="Disordered" evidence="2">
    <location>
        <begin position="101"/>
        <end position="124"/>
    </location>
</feature>
<gene>
    <name evidence="3" type="ORF">Naga_100036g17</name>
</gene>
<sequence>MAISPSRWRRAAALSSSPRASPSSEAESSLLSLMEEQVMLSAFWGDWRIAEHKFLFQSTGRRRTDKMHAVTESTPSRGGGENSSEMQQRLLAYCEVDEALPGRVSPKPTSPQRGKRVTEIVESKRKKEEDLEAWLLSSMLLHEEEGPEDSSERNGIHWHGPRQLEGQRQSSSLSHQQCHPITEDGRDAKQAQDGGGQGEEDKGEDATESAAAAAVARLRAYEGRIQELEAKLVETEVLLSSDSGTVICGLERDLAQARLALANMEAEKDDLEVQVLNMRQTSK</sequence>
<feature type="compositionally biased region" description="Basic and acidic residues" evidence="2">
    <location>
        <begin position="181"/>
        <end position="190"/>
    </location>
</feature>
<feature type="region of interest" description="Disordered" evidence="2">
    <location>
        <begin position="1"/>
        <end position="25"/>
    </location>
</feature>
<dbReference type="AlphaFoldDB" id="W7TPZ2"/>
<dbReference type="OrthoDB" id="10355269at2759"/>
<evidence type="ECO:0000256" key="2">
    <source>
        <dbReference type="SAM" id="MobiDB-lite"/>
    </source>
</evidence>
<evidence type="ECO:0000313" key="4">
    <source>
        <dbReference type="Proteomes" id="UP000019335"/>
    </source>
</evidence>
<protein>
    <submittedName>
        <fullName evidence="3">Uncharacterized protein</fullName>
    </submittedName>
</protein>
<dbReference type="Proteomes" id="UP000019335">
    <property type="component" value="Chromosome 5"/>
</dbReference>
<accession>W7TPZ2</accession>
<keyword evidence="1" id="KW-0175">Coiled coil</keyword>
<feature type="compositionally biased region" description="Polar residues" evidence="2">
    <location>
        <begin position="71"/>
        <end position="85"/>
    </location>
</feature>
<feature type="region of interest" description="Disordered" evidence="2">
    <location>
        <begin position="61"/>
        <end position="85"/>
    </location>
</feature>
<evidence type="ECO:0000256" key="1">
    <source>
        <dbReference type="SAM" id="Coils"/>
    </source>
</evidence>
<name>W7TPZ2_9STRA</name>
<comment type="caution">
    <text evidence="3">The sequence shown here is derived from an EMBL/GenBank/DDBJ whole genome shotgun (WGS) entry which is preliminary data.</text>
</comment>
<feature type="region of interest" description="Disordered" evidence="2">
    <location>
        <begin position="143"/>
        <end position="209"/>
    </location>
</feature>
<dbReference type="EMBL" id="AZIL01000353">
    <property type="protein sequence ID" value="EWM28132.1"/>
    <property type="molecule type" value="Genomic_DNA"/>
</dbReference>
<feature type="coiled-coil region" evidence="1">
    <location>
        <begin position="211"/>
        <end position="281"/>
    </location>
</feature>
<evidence type="ECO:0000313" key="3">
    <source>
        <dbReference type="EMBL" id="EWM28132.1"/>
    </source>
</evidence>
<keyword evidence="4" id="KW-1185">Reference proteome</keyword>
<proteinExistence type="predicted"/>
<organism evidence="3 4">
    <name type="scientific">Nannochloropsis gaditana</name>
    <dbReference type="NCBI Taxonomy" id="72520"/>
    <lineage>
        <taxon>Eukaryota</taxon>
        <taxon>Sar</taxon>
        <taxon>Stramenopiles</taxon>
        <taxon>Ochrophyta</taxon>
        <taxon>Eustigmatophyceae</taxon>
        <taxon>Eustigmatales</taxon>
        <taxon>Monodopsidaceae</taxon>
        <taxon>Nannochloropsis</taxon>
    </lineage>
</organism>